<dbReference type="Pfam" id="PF17854">
    <property type="entry name" value="FtsK_alpha"/>
    <property type="match status" value="1"/>
</dbReference>
<dbReference type="GO" id="GO:0005524">
    <property type="term" value="F:ATP binding"/>
    <property type="evidence" value="ECO:0007669"/>
    <property type="project" value="UniProtKB-UniRule"/>
</dbReference>
<accession>A0A3D8IUE4</accession>
<dbReference type="EMBL" id="NXLT01000001">
    <property type="protein sequence ID" value="RDU68623.1"/>
    <property type="molecule type" value="Genomic_DNA"/>
</dbReference>
<keyword evidence="3 5" id="KW-0067">ATP-binding</keyword>
<comment type="caution">
    <text evidence="10">The sequence shown here is derived from an EMBL/GenBank/DDBJ whole genome shotgun (WGS) entry which is preliminary data.</text>
</comment>
<keyword evidence="10" id="KW-0131">Cell cycle</keyword>
<dbReference type="InterPro" id="IPR050206">
    <property type="entry name" value="FtsK/SpoIIIE/SftA"/>
</dbReference>
<dbReference type="SUPFAM" id="SSF52540">
    <property type="entry name" value="P-loop containing nucleoside triphosphate hydrolases"/>
    <property type="match status" value="1"/>
</dbReference>
<keyword evidence="8" id="KW-0812">Transmembrane</keyword>
<dbReference type="SUPFAM" id="SSF46785">
    <property type="entry name" value="Winged helix' DNA-binding domain"/>
    <property type="match status" value="1"/>
</dbReference>
<feature type="transmembrane region" description="Helical" evidence="8">
    <location>
        <begin position="48"/>
        <end position="71"/>
    </location>
</feature>
<feature type="compositionally biased region" description="Pro residues" evidence="7">
    <location>
        <begin position="553"/>
        <end position="568"/>
    </location>
</feature>
<organism evidence="10 11">
    <name type="scientific">Helicobacter equorum</name>
    <dbReference type="NCBI Taxonomy" id="361872"/>
    <lineage>
        <taxon>Bacteria</taxon>
        <taxon>Pseudomonadati</taxon>
        <taxon>Campylobacterota</taxon>
        <taxon>Epsilonproteobacteria</taxon>
        <taxon>Campylobacterales</taxon>
        <taxon>Helicobacteraceae</taxon>
        <taxon>Helicobacter</taxon>
    </lineage>
</organism>
<dbReference type="InterPro" id="IPR018541">
    <property type="entry name" value="Ftsk_gamma"/>
</dbReference>
<dbReference type="InterPro" id="IPR036390">
    <property type="entry name" value="WH_DNA-bd_sf"/>
</dbReference>
<proteinExistence type="inferred from homology"/>
<keyword evidence="8" id="KW-1133">Transmembrane helix</keyword>
<keyword evidence="2 5" id="KW-0547">Nucleotide-binding</keyword>
<gene>
    <name evidence="10" type="ORF">CQA54_01990</name>
</gene>
<feature type="transmembrane region" description="Helical" evidence="8">
    <location>
        <begin position="83"/>
        <end position="104"/>
    </location>
</feature>
<feature type="compositionally biased region" description="Polar residues" evidence="7">
    <location>
        <begin position="487"/>
        <end position="496"/>
    </location>
</feature>
<dbReference type="SMART" id="SM00843">
    <property type="entry name" value="Ftsk_gamma"/>
    <property type="match status" value="1"/>
</dbReference>
<feature type="binding site" evidence="5">
    <location>
        <begin position="751"/>
        <end position="758"/>
    </location>
    <ligand>
        <name>ATP</name>
        <dbReference type="ChEBI" id="CHEBI:30616"/>
    </ligand>
</feature>
<dbReference type="Pfam" id="PF09397">
    <property type="entry name" value="FtsK_gamma"/>
    <property type="match status" value="1"/>
</dbReference>
<evidence type="ECO:0000256" key="2">
    <source>
        <dbReference type="ARBA" id="ARBA00022741"/>
    </source>
</evidence>
<dbReference type="Gene3D" id="3.40.50.300">
    <property type="entry name" value="P-loop containing nucleotide triphosphate hydrolases"/>
    <property type="match status" value="1"/>
</dbReference>
<keyword evidence="8" id="KW-0472">Membrane</keyword>
<evidence type="ECO:0000313" key="11">
    <source>
        <dbReference type="Proteomes" id="UP000256514"/>
    </source>
</evidence>
<dbReference type="Proteomes" id="UP000256514">
    <property type="component" value="Unassembled WGS sequence"/>
</dbReference>
<keyword evidence="4" id="KW-0238">DNA-binding</keyword>
<evidence type="ECO:0000256" key="7">
    <source>
        <dbReference type="SAM" id="MobiDB-lite"/>
    </source>
</evidence>
<dbReference type="Gene3D" id="3.30.980.40">
    <property type="match status" value="1"/>
</dbReference>
<feature type="region of interest" description="Disordered" evidence="7">
    <location>
        <begin position="364"/>
        <end position="405"/>
    </location>
</feature>
<feature type="domain" description="FtsK" evidence="9">
    <location>
        <begin position="734"/>
        <end position="924"/>
    </location>
</feature>
<dbReference type="AlphaFoldDB" id="A0A3D8IUE4"/>
<dbReference type="GO" id="GO:0051301">
    <property type="term" value="P:cell division"/>
    <property type="evidence" value="ECO:0007669"/>
    <property type="project" value="UniProtKB-KW"/>
</dbReference>
<feature type="region of interest" description="Disordered" evidence="7">
    <location>
        <begin position="487"/>
        <end position="570"/>
    </location>
</feature>
<feature type="transmembrane region" description="Helical" evidence="8">
    <location>
        <begin position="16"/>
        <end position="36"/>
    </location>
</feature>
<dbReference type="InterPro" id="IPR002543">
    <property type="entry name" value="FtsK_dom"/>
</dbReference>
<feature type="coiled-coil region" evidence="6">
    <location>
        <begin position="167"/>
        <end position="194"/>
    </location>
</feature>
<dbReference type="InterPro" id="IPR041027">
    <property type="entry name" value="FtsK_alpha"/>
</dbReference>
<dbReference type="Pfam" id="PF01580">
    <property type="entry name" value="FtsK_SpoIIIE"/>
    <property type="match status" value="1"/>
</dbReference>
<evidence type="ECO:0000256" key="8">
    <source>
        <dbReference type="SAM" id="Phobius"/>
    </source>
</evidence>
<feature type="compositionally biased region" description="Pro residues" evidence="7">
    <location>
        <begin position="508"/>
        <end position="522"/>
    </location>
</feature>
<keyword evidence="6" id="KW-0175">Coiled coil</keyword>
<dbReference type="GO" id="GO:0003677">
    <property type="term" value="F:DNA binding"/>
    <property type="evidence" value="ECO:0007669"/>
    <property type="project" value="UniProtKB-KW"/>
</dbReference>
<evidence type="ECO:0000256" key="1">
    <source>
        <dbReference type="ARBA" id="ARBA00006474"/>
    </source>
</evidence>
<dbReference type="PANTHER" id="PTHR22683">
    <property type="entry name" value="SPORULATION PROTEIN RELATED"/>
    <property type="match status" value="1"/>
</dbReference>
<evidence type="ECO:0000259" key="9">
    <source>
        <dbReference type="PROSITE" id="PS50901"/>
    </source>
</evidence>
<evidence type="ECO:0000256" key="4">
    <source>
        <dbReference type="ARBA" id="ARBA00023125"/>
    </source>
</evidence>
<dbReference type="CDD" id="cd01127">
    <property type="entry name" value="TrwB_TraG_TraD_VirD4"/>
    <property type="match status" value="1"/>
</dbReference>
<evidence type="ECO:0000313" key="10">
    <source>
        <dbReference type="EMBL" id="RDU68623.1"/>
    </source>
</evidence>
<dbReference type="OrthoDB" id="9807790at2"/>
<dbReference type="Gene3D" id="1.10.10.10">
    <property type="entry name" value="Winged helix-like DNA-binding domain superfamily/Winged helix DNA-binding domain"/>
    <property type="match status" value="1"/>
</dbReference>
<feature type="region of interest" description="Disordered" evidence="7">
    <location>
        <begin position="204"/>
        <end position="240"/>
    </location>
</feature>
<comment type="similarity">
    <text evidence="1">Belongs to the FtsK/SpoIIIE/SftA family.</text>
</comment>
<feature type="compositionally biased region" description="Polar residues" evidence="7">
    <location>
        <begin position="525"/>
        <end position="541"/>
    </location>
</feature>
<keyword evidence="11" id="KW-1185">Reference proteome</keyword>
<sequence>MVGVLGQQFAILNLSIFGYLGYVYLLFLLYPAYYLYKNPTLDFRKLELAIAGSLGFVSLLLAQSLLLHSGLFGNSVVHFLQKFIGVFGVWILVIGCLLLSILVATQSNIDIIFKQLQAIIIRTKPFYKAFVTKLLALYRVIIRYTKTLYALLQTLGKTLITKLYGLYHTYKTKLQQYKETLRKKEQERIEHIQAIHTLNINAQMPQDPLHHDPNPPHTAEQVSIQPQESQPTHTQSMQTSYIQPQDIPTYHDPIPDDLQIQVVQNSALDSESFLQERIQEYKDRFQVQNSMPQTPQQPQTAQTPLIQEITLSQQQEITQNALNNAYKTAYYGSKITPKTTSHTQPIAQAPLDIQAIIHNSHQADFTQAPKKQPHNPPKPTQTPLSQIPQQAPHSQPAQPTHSSTQDIISSLDIQELQPTELQPAPTPATPLSSHTYDNITESSALDSIMPDIHLDHTPELSPEQSTQLATQESLIAQPHTLQSTYAESYGDSQTPEIDTPKDTYTTPTTPPQPNPEQSPTPKPHTLQSTYTESYGDSQTPEIDTPKDTYTTPTTPPQPNPEQSPTPKPPKVHIVRELDENTALLRDLDFGKSTAPLNFKLPPTSLLNQPDTYKNEIDEVEIDTKSEILLAKLKTFKIDGDVVRTYTGPIVTTFEFRPAPNVKVSRILNLEDDIALALSAKSIRIQAPVPGKDVVGIEIPNNKTETIFLREILEYDLFKKTQSPLTLAFGKDIVGNPFVQDLRKLPHLLIAGTTGSGKSVGINAMILSLLYKNSPDTLKLMMIDPKRVEFSLYSDIPHLITPIITDPKKAIVGLNNAMHEMDRRYEKMKDMRVKEIESYNKKAREEGEEEMQYFVIIIDELADLMQTSGREAEAPLSRIAQMGRACGMHLIIATQRPSVDVVTGTLKGNLPSRISYKVGSKVDSKVILDDVGAASLLGRGDMLFKISDTIIRLHAPFSTEEEIESVVSFIKSQREPNYDKSFLLDDKESILAGGDFKDDGDDMLEQIKRFMLESGNTSSSSVQRRFSIGFNRATNYVEQLEKEGFLSKRNAKGIREIIR</sequence>
<dbReference type="InterPro" id="IPR027417">
    <property type="entry name" value="P-loop_NTPase"/>
</dbReference>
<evidence type="ECO:0000256" key="3">
    <source>
        <dbReference type="ARBA" id="ARBA00022840"/>
    </source>
</evidence>
<reference evidence="10 11" key="1">
    <citation type="submission" date="2018-04" db="EMBL/GenBank/DDBJ databases">
        <title>Novel Campyloabacter and Helicobacter Species and Strains.</title>
        <authorList>
            <person name="Mannion A.J."/>
            <person name="Shen Z."/>
            <person name="Fox J.G."/>
        </authorList>
    </citation>
    <scope>NUCLEOTIDE SEQUENCE [LARGE SCALE GENOMIC DNA]</scope>
    <source>
        <strain evidence="10 11">MIT 12-6600</strain>
    </source>
</reference>
<keyword evidence="10" id="KW-0132">Cell division</keyword>
<dbReference type="InterPro" id="IPR036388">
    <property type="entry name" value="WH-like_DNA-bd_sf"/>
</dbReference>
<evidence type="ECO:0000256" key="6">
    <source>
        <dbReference type="SAM" id="Coils"/>
    </source>
</evidence>
<feature type="compositionally biased region" description="Polar residues" evidence="7">
    <location>
        <begin position="220"/>
        <end position="240"/>
    </location>
</feature>
<dbReference type="PANTHER" id="PTHR22683:SF41">
    <property type="entry name" value="DNA TRANSLOCASE FTSK"/>
    <property type="match status" value="1"/>
</dbReference>
<evidence type="ECO:0000256" key="5">
    <source>
        <dbReference type="PROSITE-ProRule" id="PRU00289"/>
    </source>
</evidence>
<dbReference type="PROSITE" id="PS50901">
    <property type="entry name" value="FTSK"/>
    <property type="match status" value="1"/>
</dbReference>
<name>A0A3D8IUE4_9HELI</name>
<feature type="compositionally biased region" description="Low complexity" evidence="7">
    <location>
        <begin position="385"/>
        <end position="399"/>
    </location>
</feature>
<protein>
    <submittedName>
        <fullName evidence="10">Cell division protein FtsK</fullName>
    </submittedName>
</protein>